<keyword evidence="2" id="KW-1185">Reference proteome</keyword>
<gene>
    <name evidence="1" type="ORF">C1H87_02110</name>
</gene>
<sequence length="163" mass="19368">MQLPNVLESKTKIRFQDCDPFNHLNNGSYINYFMNHREDVLIKHYDVDIYKMAKQRGKSWVSSSNQIAYLKPAFLMENVVFESQLIRFTNSELHVEMRMYNEDKSHLKAIIWCGFVYFNLLTQKRDIHTEDLMQLFENVNNPVNAISFEKRVSQLKPNLVKNS</sequence>
<name>A0A2K9PWP5_9FLAO</name>
<dbReference type="Pfam" id="PF13279">
    <property type="entry name" value="4HBT_2"/>
    <property type="match status" value="1"/>
</dbReference>
<evidence type="ECO:0000313" key="2">
    <source>
        <dbReference type="Proteomes" id="UP000235826"/>
    </source>
</evidence>
<dbReference type="EMBL" id="CP025791">
    <property type="protein sequence ID" value="AUP81502.1"/>
    <property type="molecule type" value="Genomic_DNA"/>
</dbReference>
<dbReference type="InterPro" id="IPR029069">
    <property type="entry name" value="HotDog_dom_sf"/>
</dbReference>
<evidence type="ECO:0000313" key="1">
    <source>
        <dbReference type="EMBL" id="AUP81502.1"/>
    </source>
</evidence>
<dbReference type="CDD" id="cd00586">
    <property type="entry name" value="4HBT"/>
    <property type="match status" value="1"/>
</dbReference>
<dbReference type="Proteomes" id="UP000235826">
    <property type="component" value="Chromosome"/>
</dbReference>
<accession>A0A2K9PWP5</accession>
<protein>
    <submittedName>
        <fullName evidence="1">Acyl-CoA thioesterase</fullName>
    </submittedName>
</protein>
<dbReference type="SUPFAM" id="SSF54637">
    <property type="entry name" value="Thioesterase/thiol ester dehydrase-isomerase"/>
    <property type="match status" value="1"/>
</dbReference>
<organism evidence="1 2">
    <name type="scientific">Flavivirga eckloniae</name>
    <dbReference type="NCBI Taxonomy" id="1803846"/>
    <lineage>
        <taxon>Bacteria</taxon>
        <taxon>Pseudomonadati</taxon>
        <taxon>Bacteroidota</taxon>
        <taxon>Flavobacteriia</taxon>
        <taxon>Flavobacteriales</taxon>
        <taxon>Flavobacteriaceae</taxon>
        <taxon>Flavivirga</taxon>
    </lineage>
</organism>
<dbReference type="AlphaFoldDB" id="A0A2K9PWP5"/>
<proteinExistence type="predicted"/>
<dbReference type="OrthoDB" id="9791529at2"/>
<dbReference type="KEGG" id="fek:C1H87_02110"/>
<reference evidence="1 2" key="1">
    <citation type="submission" date="2018-01" db="EMBL/GenBank/DDBJ databases">
        <title>Complete genome sequence of Flavivirga eckloniae ECD14 isolated from seaweed Ecklonia cava.</title>
        <authorList>
            <person name="Lee J.H."/>
            <person name="Baik K.S."/>
            <person name="Seong C.N."/>
        </authorList>
    </citation>
    <scope>NUCLEOTIDE SEQUENCE [LARGE SCALE GENOMIC DNA]</scope>
    <source>
        <strain evidence="1 2">ECD14</strain>
    </source>
</reference>
<dbReference type="Gene3D" id="3.10.129.10">
    <property type="entry name" value="Hotdog Thioesterase"/>
    <property type="match status" value="1"/>
</dbReference>